<keyword evidence="2" id="KW-1185">Reference proteome</keyword>
<dbReference type="Proteomes" id="UP000070371">
    <property type="component" value="Chromosome"/>
</dbReference>
<evidence type="ECO:0000313" key="2">
    <source>
        <dbReference type="Proteomes" id="UP000070371"/>
    </source>
</evidence>
<dbReference type="KEGG" id="hat:RC74_17990"/>
<sequence length="250" mass="27611">MFVKRSLATGVLLLFITAFASSVFAERASLFRVSTLPQSSGSLFELSSLTSGLDEPLSTASLFAGRRATSLFAPYSVKENKIEREVQLGKYALQATGIRHVIGQAEAGKKGYDAIQHGARIRPAKRPTDMTLAEIFDWIEQTPNQNHAIGRYQFIPATLQRLVDFLGVNERAVFSAEVQDQLADVLLVEAGLNAFSEGEIERHDFMHNMAKIWAGLPTSTGKSFYNGYAGNKATMTWAHFDREMAKIFPS</sequence>
<name>A0A126V4K3_9RHOB</name>
<protein>
    <submittedName>
        <fullName evidence="1">Uncharacterized protein</fullName>
    </submittedName>
</protein>
<proteinExistence type="predicted"/>
<dbReference type="STRING" id="1579316.RC74_17990"/>
<organism evidence="1 2">
    <name type="scientific">Falsihalocynthiibacter arcticus</name>
    <dbReference type="NCBI Taxonomy" id="1579316"/>
    <lineage>
        <taxon>Bacteria</taxon>
        <taxon>Pseudomonadati</taxon>
        <taxon>Pseudomonadota</taxon>
        <taxon>Alphaproteobacteria</taxon>
        <taxon>Rhodobacterales</taxon>
        <taxon>Roseobacteraceae</taxon>
        <taxon>Falsihalocynthiibacter</taxon>
    </lineage>
</organism>
<accession>A0A126V4K3</accession>
<evidence type="ECO:0000313" key="1">
    <source>
        <dbReference type="EMBL" id="AML52895.1"/>
    </source>
</evidence>
<dbReference type="AlphaFoldDB" id="A0A126V4K3"/>
<reference evidence="1 2" key="1">
    <citation type="submission" date="2016-02" db="EMBL/GenBank/DDBJ databases">
        <title>Complete genome sequence of Halocynthiibacter arcticus PAMC 20958t from arctic marine sediment.</title>
        <authorList>
            <person name="Lee Y.M."/>
            <person name="Baek K."/>
            <person name="Lee H.K."/>
            <person name="Shin S.C."/>
        </authorList>
    </citation>
    <scope>NUCLEOTIDE SEQUENCE [LARGE SCALE GENOMIC DNA]</scope>
    <source>
        <strain evidence="1">PAMC 20958</strain>
    </source>
</reference>
<dbReference type="OrthoDB" id="7851400at2"/>
<dbReference type="Gene3D" id="1.10.530.10">
    <property type="match status" value="1"/>
</dbReference>
<gene>
    <name evidence="1" type="ORF">RC74_17990</name>
</gene>
<dbReference type="SUPFAM" id="SSF53955">
    <property type="entry name" value="Lysozyme-like"/>
    <property type="match status" value="1"/>
</dbReference>
<dbReference type="EMBL" id="CP014327">
    <property type="protein sequence ID" value="AML52895.1"/>
    <property type="molecule type" value="Genomic_DNA"/>
</dbReference>
<dbReference type="InterPro" id="IPR023346">
    <property type="entry name" value="Lysozyme-like_dom_sf"/>
</dbReference>